<gene>
    <name evidence="5" type="primary">cysJ</name>
</gene>
<dbReference type="InterPro" id="IPR001094">
    <property type="entry name" value="Flavdoxin-like"/>
</dbReference>
<dbReference type="InterPro" id="IPR008254">
    <property type="entry name" value="Flavodoxin/NO_synth"/>
</dbReference>
<evidence type="ECO:0000259" key="4">
    <source>
        <dbReference type="PROSITE" id="PS50902"/>
    </source>
</evidence>
<evidence type="ECO:0000256" key="3">
    <source>
        <dbReference type="ARBA" id="ARBA00022643"/>
    </source>
</evidence>
<dbReference type="Gene3D" id="3.10.20.30">
    <property type="match status" value="1"/>
</dbReference>
<dbReference type="Gene3D" id="3.40.50.360">
    <property type="match status" value="1"/>
</dbReference>
<dbReference type="GO" id="GO:0005829">
    <property type="term" value="C:cytosol"/>
    <property type="evidence" value="ECO:0007669"/>
    <property type="project" value="TreeGrafter"/>
</dbReference>
<dbReference type="PRINTS" id="PR00369">
    <property type="entry name" value="FLAVODOXIN"/>
</dbReference>
<comment type="cofactor">
    <cofactor evidence="1">
        <name>FMN</name>
        <dbReference type="ChEBI" id="CHEBI:58210"/>
    </cofactor>
</comment>
<dbReference type="GO" id="GO:0050660">
    <property type="term" value="F:flavin adenine dinucleotide binding"/>
    <property type="evidence" value="ECO:0007669"/>
    <property type="project" value="TreeGrafter"/>
</dbReference>
<keyword evidence="3" id="KW-0288">FMN</keyword>
<organism evidence="5">
    <name type="scientific">uncultured marine group II/III euryarchaeote KM3_92_B07</name>
    <dbReference type="NCBI Taxonomy" id="1456543"/>
    <lineage>
        <taxon>Archaea</taxon>
        <taxon>Methanobacteriati</taxon>
        <taxon>Methanobacteriota</taxon>
        <taxon>environmental samples</taxon>
    </lineage>
</organism>
<dbReference type="Gene3D" id="3.30.70.20">
    <property type="match status" value="1"/>
</dbReference>
<dbReference type="SUPFAM" id="SSF52218">
    <property type="entry name" value="Flavoproteins"/>
    <property type="match status" value="1"/>
</dbReference>
<dbReference type="GO" id="GO:0004783">
    <property type="term" value="F:sulfite reductase (NADPH) activity"/>
    <property type="evidence" value="ECO:0007669"/>
    <property type="project" value="UniProtKB-EC"/>
</dbReference>
<dbReference type="Pfam" id="PF13370">
    <property type="entry name" value="Fer4_13"/>
    <property type="match status" value="1"/>
</dbReference>
<feature type="domain" description="Flavodoxin-like" evidence="4">
    <location>
        <begin position="137"/>
        <end position="275"/>
    </location>
</feature>
<protein>
    <submittedName>
        <fullName evidence="5">NADPH--hemoprotein reductase (CysJ)</fullName>
        <ecNumber evidence="5">1.8.1.2</ecNumber>
    </submittedName>
</protein>
<keyword evidence="5" id="KW-0560">Oxidoreductase</keyword>
<dbReference type="EC" id="1.8.1.2" evidence="5"/>
<keyword evidence="2" id="KW-0285">Flavoprotein</keyword>
<dbReference type="PROSITE" id="PS50902">
    <property type="entry name" value="FLAVODOXIN_LIKE"/>
    <property type="match status" value="1"/>
</dbReference>
<dbReference type="GO" id="GO:0010181">
    <property type="term" value="F:FMN binding"/>
    <property type="evidence" value="ECO:0007669"/>
    <property type="project" value="InterPro"/>
</dbReference>
<name>A0A075HYU0_9EURY</name>
<dbReference type="AlphaFoldDB" id="A0A075HYU0"/>
<reference evidence="5" key="1">
    <citation type="journal article" date="2014" name="Genome Biol. Evol.">
        <title>Pangenome evidence for extensive interdomain horizontal transfer affecting lineage core and shell genes in uncultured planktonic thaumarchaeota and euryarchaeota.</title>
        <authorList>
            <person name="Deschamps P."/>
            <person name="Zivanovic Y."/>
            <person name="Moreira D."/>
            <person name="Rodriguez-Valera F."/>
            <person name="Lopez-Garcia P."/>
        </authorList>
    </citation>
    <scope>NUCLEOTIDE SEQUENCE</scope>
</reference>
<dbReference type="EMBL" id="KF901173">
    <property type="protein sequence ID" value="AIF20720.1"/>
    <property type="molecule type" value="Genomic_DNA"/>
</dbReference>
<dbReference type="Pfam" id="PF00258">
    <property type="entry name" value="Flavodoxin_1"/>
    <property type="match status" value="1"/>
</dbReference>
<evidence type="ECO:0000256" key="2">
    <source>
        <dbReference type="ARBA" id="ARBA00022630"/>
    </source>
</evidence>
<dbReference type="InterPro" id="IPR029039">
    <property type="entry name" value="Flavoprotein-like_sf"/>
</dbReference>
<evidence type="ECO:0000256" key="1">
    <source>
        <dbReference type="ARBA" id="ARBA00001917"/>
    </source>
</evidence>
<proteinExistence type="predicted"/>
<sequence length="665" mass="70392">MASVVVWIDEGCITCDACEETYPEVFHVTDDTCFIKAESRTDGNFDTNETSKSAVTDGIDYEILVEAAEGCPVDVIMVEQIGGESEAEEPEEVAAAIPVEAGAAAAGEAAGGATADGATGAAGSSAAEVSMDGDRSLLILFGSQSGNSEDLCAKMGKTASTYGLEATVKGMDELQIGDLAGQKRVLIVCSTWGEGDMPDNAEDLWVAANSDAAPSLAGTHFSVLSLGDTSYEFFCQSGIDWDVWFEKQGANRVVPRVDCDVDYDEMANGWVAEALPHIAAVDGDGVYQEDAVEVLKAKATGGKSAVAAGSAFDIPDLERAELQINIQVFRYDPVSGESGHDVWACAMPGNLSVTEALRLLKATEDGSLTFRDGSPDDATTGLLVNGRLILPGRCAIADLATSRNGEFSLRIDPLPGFDVIRDLAVDHSDYQTHLSASKPWMRGATRSATQLQQGIMGTMEAPLAATLHIAGDIPSHQLLHSASDTTPHNRQYIGPAVLARLWARCNDSRLSPAGRTAHLAVIQSANGIKAEADMSSISRQGRMGTIAGLALLEAKTATLVADGFTGRHGKHVWWFTETVKFSGQLNETTLAGATLGPFGMAKNALTGILPRMALGFTRNGAPLMRDLQALFMPPGSVGKMPKIINSKVDDHHEIVALYNAFDRRF</sequence>
<dbReference type="PANTHER" id="PTHR19384:SF128">
    <property type="entry name" value="NADPH OXIDOREDUCTASE A"/>
    <property type="match status" value="1"/>
</dbReference>
<dbReference type="PANTHER" id="PTHR19384">
    <property type="entry name" value="NITRIC OXIDE SYNTHASE-RELATED"/>
    <property type="match status" value="1"/>
</dbReference>
<evidence type="ECO:0000313" key="5">
    <source>
        <dbReference type="EMBL" id="AIF20720.1"/>
    </source>
</evidence>
<accession>A0A075HYU0</accession>
<dbReference type="InterPro" id="IPR012675">
    <property type="entry name" value="Beta-grasp_dom_sf"/>
</dbReference>